<evidence type="ECO:0000256" key="2">
    <source>
        <dbReference type="ARBA" id="ARBA00022884"/>
    </source>
</evidence>
<evidence type="ECO:0000313" key="5">
    <source>
        <dbReference type="Proteomes" id="UP000694845"/>
    </source>
</evidence>
<dbReference type="PANTHER" id="PTHR48032:SF6">
    <property type="entry name" value="RNA-BINDING (RRM_RBD_RNP MOTIFS) FAMILY PROTEIN"/>
    <property type="match status" value="1"/>
</dbReference>
<dbReference type="OMA" id="AQFTKHF"/>
<evidence type="ECO:0000256" key="1">
    <source>
        <dbReference type="ARBA" id="ARBA00022737"/>
    </source>
</evidence>
<keyword evidence="5" id="KW-1185">Reference proteome</keyword>
<dbReference type="PROSITE" id="PS50102">
    <property type="entry name" value="RRM"/>
    <property type="match status" value="2"/>
</dbReference>
<dbReference type="AlphaFoldDB" id="A0A8B7XTM1"/>
<accession>A0A8B7XTM1</accession>
<keyword evidence="2 3" id="KW-0694">RNA-binding</keyword>
<dbReference type="PANTHER" id="PTHR48032">
    <property type="entry name" value="RNA-BINDING PROTEIN MUSASHI HOMOLOG RBP6"/>
    <property type="match status" value="1"/>
</dbReference>
<dbReference type="GO" id="GO:0006417">
    <property type="term" value="P:regulation of translation"/>
    <property type="evidence" value="ECO:0007669"/>
    <property type="project" value="TreeGrafter"/>
</dbReference>
<dbReference type="KEGG" id="aplc:110975295"/>
<dbReference type="Gene3D" id="3.30.70.330">
    <property type="match status" value="2"/>
</dbReference>
<dbReference type="Pfam" id="PF00076">
    <property type="entry name" value="RRM_1"/>
    <property type="match status" value="2"/>
</dbReference>
<dbReference type="SMART" id="SM00360">
    <property type="entry name" value="RRM"/>
    <property type="match status" value="2"/>
</dbReference>
<dbReference type="GeneID" id="110975295"/>
<keyword evidence="1" id="KW-0677">Repeat</keyword>
<dbReference type="GO" id="GO:0003729">
    <property type="term" value="F:mRNA binding"/>
    <property type="evidence" value="ECO:0007669"/>
    <property type="project" value="TreeGrafter"/>
</dbReference>
<sequence>MTNEEEALRKLFLGGLDREKTKEAQLRDYFSAYGEVTDCVVIKDDSGSSKGFGFVTMSTVDETDRVLLDKDDSEPHIINNKKVEVKRAIPRGRDILPDPIKKLFVAGFKDANITEDEFKSYFGDKCTVDKVHIVKDKETNRQKGYCFVELSNRHMVDKAAIIENHEIRGIKVVAKKAIPKGDEAMGGGRGGGGGGRGRGRGSYNSGSYGGGSYGGGGGYGGGDSYGSYGGDMSEGYSSYGGDRYSGGGRGRGRGSYSSRGGGGGSYGASGGSNWGGNGYDGWGSGSGGYDAGSNYAGASSNYGPMKGGYGGSSGSYGSGGGYGSSGGSSYGGYSGGGRGGRPY</sequence>
<reference evidence="6" key="1">
    <citation type="submission" date="2025-08" db="UniProtKB">
        <authorList>
            <consortium name="RefSeq"/>
        </authorList>
    </citation>
    <scope>IDENTIFICATION</scope>
</reference>
<dbReference type="OrthoDB" id="1875751at2759"/>
<evidence type="ECO:0000256" key="3">
    <source>
        <dbReference type="PROSITE-ProRule" id="PRU00176"/>
    </source>
</evidence>
<dbReference type="SUPFAM" id="SSF54928">
    <property type="entry name" value="RNA-binding domain, RBD"/>
    <property type="match status" value="2"/>
</dbReference>
<dbReference type="RefSeq" id="XP_022083355.1">
    <property type="nucleotide sequence ID" value="XM_022227663.1"/>
</dbReference>
<dbReference type="InterPro" id="IPR035979">
    <property type="entry name" value="RBD_domain_sf"/>
</dbReference>
<name>A0A8B7XTM1_ACAPL</name>
<dbReference type="Proteomes" id="UP000694845">
    <property type="component" value="Unplaced"/>
</dbReference>
<dbReference type="InterPro" id="IPR012677">
    <property type="entry name" value="Nucleotide-bd_a/b_plait_sf"/>
</dbReference>
<dbReference type="InterPro" id="IPR000504">
    <property type="entry name" value="RRM_dom"/>
</dbReference>
<protein>
    <submittedName>
        <fullName evidence="6">Heterogeneous nuclear ribonucleoprotein A3-like</fullName>
    </submittedName>
</protein>
<organism evidence="5 6">
    <name type="scientific">Acanthaster planci</name>
    <name type="common">Crown-of-thorns starfish</name>
    <dbReference type="NCBI Taxonomy" id="133434"/>
    <lineage>
        <taxon>Eukaryota</taxon>
        <taxon>Metazoa</taxon>
        <taxon>Echinodermata</taxon>
        <taxon>Eleutherozoa</taxon>
        <taxon>Asterozoa</taxon>
        <taxon>Asteroidea</taxon>
        <taxon>Valvatacea</taxon>
        <taxon>Valvatida</taxon>
        <taxon>Acanthasteridae</taxon>
        <taxon>Acanthaster</taxon>
    </lineage>
</organism>
<proteinExistence type="predicted"/>
<gene>
    <name evidence="6" type="primary">LOC110975295</name>
</gene>
<feature type="domain" description="RRM" evidence="4">
    <location>
        <begin position="101"/>
        <end position="177"/>
    </location>
</feature>
<evidence type="ECO:0000313" key="6">
    <source>
        <dbReference type="RefSeq" id="XP_022083355.1"/>
    </source>
</evidence>
<evidence type="ECO:0000259" key="4">
    <source>
        <dbReference type="PROSITE" id="PS50102"/>
    </source>
</evidence>
<feature type="domain" description="RRM" evidence="4">
    <location>
        <begin position="9"/>
        <end position="90"/>
    </location>
</feature>